<keyword evidence="4" id="KW-0227">DNA damage</keyword>
<gene>
    <name evidence="19" type="ORF">GCM10023320_75320</name>
</gene>
<protein>
    <recommendedName>
        <fullName evidence="13">DNA 3'-5' helicase</fullName>
        <ecNumber evidence="13">5.6.2.4</ecNumber>
    </recommendedName>
</protein>
<feature type="domain" description="UvrD-like helicase C-terminal" evidence="18">
    <location>
        <begin position="348"/>
        <end position="661"/>
    </location>
</feature>
<evidence type="ECO:0000256" key="9">
    <source>
        <dbReference type="ARBA" id="ARBA00023125"/>
    </source>
</evidence>
<dbReference type="InterPro" id="IPR011604">
    <property type="entry name" value="PDDEXK-like_dom_sf"/>
</dbReference>
<comment type="caution">
    <text evidence="19">The sequence shown here is derived from an EMBL/GenBank/DDBJ whole genome shotgun (WGS) entry which is preliminary data.</text>
</comment>
<dbReference type="PANTHER" id="PTHR11070:SF59">
    <property type="entry name" value="DNA 3'-5' HELICASE"/>
    <property type="match status" value="1"/>
</dbReference>
<reference evidence="20" key="1">
    <citation type="journal article" date="2019" name="Int. J. Syst. Evol. Microbiol.">
        <title>The Global Catalogue of Microorganisms (GCM) 10K type strain sequencing project: providing services to taxonomists for standard genome sequencing and annotation.</title>
        <authorList>
            <consortium name="The Broad Institute Genomics Platform"/>
            <consortium name="The Broad Institute Genome Sequencing Center for Infectious Disease"/>
            <person name="Wu L."/>
            <person name="Ma J."/>
        </authorList>
    </citation>
    <scope>NUCLEOTIDE SEQUENCE [LARGE SCALE GENOMIC DNA]</scope>
    <source>
        <strain evidence="20">JCM 18302</strain>
    </source>
</reference>
<dbReference type="PANTHER" id="PTHR11070">
    <property type="entry name" value="UVRD / RECB / PCRA DNA HELICASE FAMILY MEMBER"/>
    <property type="match status" value="1"/>
</dbReference>
<dbReference type="InterPro" id="IPR027417">
    <property type="entry name" value="P-loop_NTPase"/>
</dbReference>
<evidence type="ECO:0000259" key="18">
    <source>
        <dbReference type="PROSITE" id="PS51217"/>
    </source>
</evidence>
<keyword evidence="7" id="KW-0269">Exonuclease</keyword>
<evidence type="ECO:0000256" key="1">
    <source>
        <dbReference type="ARBA" id="ARBA00009922"/>
    </source>
</evidence>
<dbReference type="InterPro" id="IPR038726">
    <property type="entry name" value="PDDEXK_AddAB-type"/>
</dbReference>
<comment type="catalytic activity">
    <reaction evidence="14">
        <text>ATP + H2O = ADP + phosphate + H(+)</text>
        <dbReference type="Rhea" id="RHEA:13065"/>
        <dbReference type="ChEBI" id="CHEBI:15377"/>
        <dbReference type="ChEBI" id="CHEBI:15378"/>
        <dbReference type="ChEBI" id="CHEBI:30616"/>
        <dbReference type="ChEBI" id="CHEBI:43474"/>
        <dbReference type="ChEBI" id="CHEBI:456216"/>
        <dbReference type="EC" id="5.6.2.4"/>
    </reaction>
</comment>
<evidence type="ECO:0000256" key="8">
    <source>
        <dbReference type="ARBA" id="ARBA00022840"/>
    </source>
</evidence>
<dbReference type="PROSITE" id="PS51217">
    <property type="entry name" value="UVRD_HELICASE_CTER"/>
    <property type="match status" value="1"/>
</dbReference>
<organism evidence="19 20">
    <name type="scientific">Pseudonocardia adelaidensis</name>
    <dbReference type="NCBI Taxonomy" id="648754"/>
    <lineage>
        <taxon>Bacteria</taxon>
        <taxon>Bacillati</taxon>
        <taxon>Actinomycetota</taxon>
        <taxon>Actinomycetes</taxon>
        <taxon>Pseudonocardiales</taxon>
        <taxon>Pseudonocardiaceae</taxon>
        <taxon>Pseudonocardia</taxon>
    </lineage>
</organism>
<evidence type="ECO:0000259" key="17">
    <source>
        <dbReference type="PROSITE" id="PS51198"/>
    </source>
</evidence>
<keyword evidence="2" id="KW-0540">Nuclease</keyword>
<dbReference type="Gene3D" id="1.10.10.160">
    <property type="match status" value="1"/>
</dbReference>
<evidence type="ECO:0000256" key="11">
    <source>
        <dbReference type="ARBA" id="ARBA00023235"/>
    </source>
</evidence>
<evidence type="ECO:0000256" key="14">
    <source>
        <dbReference type="ARBA" id="ARBA00048988"/>
    </source>
</evidence>
<feature type="domain" description="UvrD-like helicase ATP-binding" evidence="17">
    <location>
        <begin position="32"/>
        <end position="360"/>
    </location>
</feature>
<feature type="region of interest" description="Disordered" evidence="16">
    <location>
        <begin position="357"/>
        <end position="376"/>
    </location>
</feature>
<feature type="compositionally biased region" description="Basic and acidic residues" evidence="16">
    <location>
        <begin position="363"/>
        <end position="375"/>
    </location>
</feature>
<dbReference type="Gene3D" id="3.90.320.10">
    <property type="match status" value="1"/>
</dbReference>
<proteinExistence type="inferred from homology"/>
<evidence type="ECO:0000256" key="13">
    <source>
        <dbReference type="ARBA" id="ARBA00034808"/>
    </source>
</evidence>
<dbReference type="InterPro" id="IPR013986">
    <property type="entry name" value="DExx_box_DNA_helicase_dom_sf"/>
</dbReference>
<name>A0ABP9P377_9PSEU</name>
<keyword evidence="9" id="KW-0238">DNA-binding</keyword>
<evidence type="ECO:0000256" key="15">
    <source>
        <dbReference type="PROSITE-ProRule" id="PRU00560"/>
    </source>
</evidence>
<dbReference type="Gene3D" id="3.40.50.300">
    <property type="entry name" value="P-loop containing nucleotide triphosphate hydrolases"/>
    <property type="match status" value="3"/>
</dbReference>
<dbReference type="InterPro" id="IPR014017">
    <property type="entry name" value="DNA_helicase_UvrD-like_C"/>
</dbReference>
<dbReference type="InterPro" id="IPR014016">
    <property type="entry name" value="UvrD-like_ATP-bd"/>
</dbReference>
<dbReference type="GO" id="GO:0004386">
    <property type="term" value="F:helicase activity"/>
    <property type="evidence" value="ECO:0007669"/>
    <property type="project" value="UniProtKB-KW"/>
</dbReference>
<dbReference type="Pfam" id="PF12705">
    <property type="entry name" value="PDDEXK_1"/>
    <property type="match status" value="1"/>
</dbReference>
<evidence type="ECO:0000256" key="16">
    <source>
        <dbReference type="SAM" id="MobiDB-lite"/>
    </source>
</evidence>
<sequence length="1110" mass="117777">MHRRVLRSEARPDRTALAPGLVRRPRAAATEPEWHPAARRVLEHSAGPLRVVGGPGTGKTTVLLAAVARRIRAGDDPERTLVLVGSRRAAGELRERIVDLAHDPEAARTTREPLVRTVHSYAFGVLRLHAVRNGDPPPRLLASAEQDAVVRDLLGGELAGPEHGGVPDSGWGERLRPALGLPGFAAELRELLLRAAERGLGPDDLAELGRRHDVPEWVASGRFFRTYEHVILLRGAAGRGAPQATAPALDAAELVAAALDALAADRELLAAERERVRHLVVDDAQDLDPQQMALVRVLGATAQTVLLAGDPDQAVLNFRGADPEGLRAVEAPTVVLPVDHRGAPEVREAVARLAARLPGSGPGRERAAPPDEPGHAGDVQVKVFGSAAQEAGWIADQLRRARLNRGVPWSRMAVLARSTRRTLPTLRRALLAAGVPIAAPPDELPLARQPAVVPLLLVLRCATRPDEIDADAAGALLTSSLGSADPMRMRRLRRGLLRLHAGTRPAGEAEDTERAGSDPLLVQALRAAALGRPDPLVALPPHETAPLRRVGTLLAIAGDAARDGESAEEVLWRVWQASGLGPRWRDASGRGGPVGAAADRDLDAVLALFDAAARYADRLPGAAVASFVEYLADQQLPGDSLAPRAPQGDAVSLLTAHAARGREWDVVAVPAVQEGSWPDLRLRGSLLGNERLVDLVAGVAEPAGATVSRVAPLLAEERRLFYVACSRARHTLLVSAVQGEDEQPSRFLDELDPVPATSADRPVHRPGRSLVLAELVGELRRVVCAPADDAAGEQRRRRAAAQLARLAEAGVPGAHPDDWYGLAPVSTDAPLRAPGEVVPVSPSDVEKIVRCPLRWVLERHGGSEVGALAAVTGSLVHALVQAGAAGADREELEGALRSAWARLDAGAPWFGRRELERVRGMLAAFDEWVRTSRAEGLRLVAVEQPVQLDLAGDEPGELGERAGRSGGPWLRVRGRVDRLEVDAEGRPVVIDVKTGKTAISARAAAEHPQLAVYQLAAALGAFGTLLEPGAKPGGARLVYVADQKASGQAKEPAQPPLDDEELAGWENVVRQCAEDTSDAHFVARVGPDCDRCPVRTSCPLSASGRPVPDA</sequence>
<evidence type="ECO:0000313" key="19">
    <source>
        <dbReference type="EMBL" id="GAA5139356.1"/>
    </source>
</evidence>
<dbReference type="InterPro" id="IPR000212">
    <property type="entry name" value="DNA_helicase_UvrD/REP"/>
</dbReference>
<keyword evidence="5 15" id="KW-0378">Hydrolase</keyword>
<evidence type="ECO:0000256" key="4">
    <source>
        <dbReference type="ARBA" id="ARBA00022763"/>
    </source>
</evidence>
<dbReference type="Pfam" id="PF00580">
    <property type="entry name" value="UvrD-helicase"/>
    <property type="match status" value="1"/>
</dbReference>
<dbReference type="Proteomes" id="UP001500804">
    <property type="component" value="Unassembled WGS sequence"/>
</dbReference>
<dbReference type="Pfam" id="PF13361">
    <property type="entry name" value="UvrD_C"/>
    <property type="match status" value="1"/>
</dbReference>
<evidence type="ECO:0000256" key="5">
    <source>
        <dbReference type="ARBA" id="ARBA00022801"/>
    </source>
</evidence>
<dbReference type="EC" id="5.6.2.4" evidence="13"/>
<evidence type="ECO:0000256" key="3">
    <source>
        <dbReference type="ARBA" id="ARBA00022741"/>
    </source>
</evidence>
<keyword evidence="10" id="KW-0234">DNA repair</keyword>
<dbReference type="EMBL" id="BAABJO010000043">
    <property type="protein sequence ID" value="GAA5139356.1"/>
    <property type="molecule type" value="Genomic_DNA"/>
</dbReference>
<dbReference type="SUPFAM" id="SSF52540">
    <property type="entry name" value="P-loop containing nucleoside triphosphate hydrolases"/>
    <property type="match status" value="1"/>
</dbReference>
<comment type="catalytic activity">
    <reaction evidence="12">
        <text>Couples ATP hydrolysis with the unwinding of duplex DNA by translocating in the 3'-5' direction.</text>
        <dbReference type="EC" id="5.6.2.4"/>
    </reaction>
</comment>
<evidence type="ECO:0000256" key="10">
    <source>
        <dbReference type="ARBA" id="ARBA00023204"/>
    </source>
</evidence>
<keyword evidence="3 15" id="KW-0547">Nucleotide-binding</keyword>
<accession>A0ABP9P377</accession>
<comment type="similarity">
    <text evidence="1">Belongs to the helicase family. UvrD subfamily.</text>
</comment>
<feature type="binding site" evidence="15">
    <location>
        <begin position="53"/>
        <end position="60"/>
    </location>
    <ligand>
        <name>ATP</name>
        <dbReference type="ChEBI" id="CHEBI:30616"/>
    </ligand>
</feature>
<keyword evidence="11" id="KW-0413">Isomerase</keyword>
<evidence type="ECO:0000313" key="20">
    <source>
        <dbReference type="Proteomes" id="UP001500804"/>
    </source>
</evidence>
<keyword evidence="20" id="KW-1185">Reference proteome</keyword>
<evidence type="ECO:0000256" key="2">
    <source>
        <dbReference type="ARBA" id="ARBA00022722"/>
    </source>
</evidence>
<keyword evidence="8 15" id="KW-0067">ATP-binding</keyword>
<evidence type="ECO:0000256" key="6">
    <source>
        <dbReference type="ARBA" id="ARBA00022806"/>
    </source>
</evidence>
<evidence type="ECO:0000256" key="12">
    <source>
        <dbReference type="ARBA" id="ARBA00034617"/>
    </source>
</evidence>
<dbReference type="PROSITE" id="PS51198">
    <property type="entry name" value="UVRD_HELICASE_ATP_BIND"/>
    <property type="match status" value="1"/>
</dbReference>
<keyword evidence="6 15" id="KW-0347">Helicase</keyword>
<evidence type="ECO:0000256" key="7">
    <source>
        <dbReference type="ARBA" id="ARBA00022839"/>
    </source>
</evidence>